<dbReference type="Pfam" id="PF00849">
    <property type="entry name" value="PseudoU_synth_2"/>
    <property type="match status" value="1"/>
</dbReference>
<accession>A0A2S1KQJ6</accession>
<evidence type="ECO:0000256" key="2">
    <source>
        <dbReference type="ARBA" id="ARBA00010876"/>
    </source>
</evidence>
<dbReference type="EMBL" id="CP020928">
    <property type="protein sequence ID" value="AWF95289.1"/>
    <property type="molecule type" value="Genomic_DNA"/>
</dbReference>
<dbReference type="GO" id="GO:0140098">
    <property type="term" value="F:catalytic activity, acting on RNA"/>
    <property type="evidence" value="ECO:0007669"/>
    <property type="project" value="UniProtKB-ARBA"/>
</dbReference>
<dbReference type="Gene3D" id="3.30.2350.10">
    <property type="entry name" value="Pseudouridine synthase"/>
    <property type="match status" value="1"/>
</dbReference>
<dbReference type="EC" id="5.4.99.-" evidence="4"/>
<dbReference type="InterPro" id="IPR006225">
    <property type="entry name" value="PsdUridine_synth_RluC/D"/>
</dbReference>
<dbReference type="SUPFAM" id="SSF55120">
    <property type="entry name" value="Pseudouridine synthase"/>
    <property type="match status" value="1"/>
</dbReference>
<evidence type="ECO:0000256" key="1">
    <source>
        <dbReference type="ARBA" id="ARBA00000073"/>
    </source>
</evidence>
<evidence type="ECO:0000256" key="4">
    <source>
        <dbReference type="RuleBase" id="RU362028"/>
    </source>
</evidence>
<dbReference type="GO" id="GO:0009982">
    <property type="term" value="F:pseudouridine synthase activity"/>
    <property type="evidence" value="ECO:0007669"/>
    <property type="project" value="InterPro"/>
</dbReference>
<evidence type="ECO:0000259" key="5">
    <source>
        <dbReference type="Pfam" id="PF00849"/>
    </source>
</evidence>
<feature type="active site" evidence="3">
    <location>
        <position position="141"/>
    </location>
</feature>
<evidence type="ECO:0000256" key="3">
    <source>
        <dbReference type="PIRSR" id="PIRSR606225-1"/>
    </source>
</evidence>
<gene>
    <name evidence="6" type="ORF">B6254_0882</name>
</gene>
<dbReference type="GO" id="GO:0003723">
    <property type="term" value="F:RNA binding"/>
    <property type="evidence" value="ECO:0007669"/>
    <property type="project" value="InterPro"/>
</dbReference>
<keyword evidence="4" id="KW-0413">Isomerase</keyword>
<dbReference type="GO" id="GO:0000455">
    <property type="term" value="P:enzyme-directed rRNA pseudouridine synthesis"/>
    <property type="evidence" value="ECO:0007669"/>
    <property type="project" value="TreeGrafter"/>
</dbReference>
<evidence type="ECO:0000313" key="6">
    <source>
        <dbReference type="EMBL" id="AWF95289.1"/>
    </source>
</evidence>
<dbReference type="InterPro" id="IPR020103">
    <property type="entry name" value="PsdUridine_synth_cat_dom_sf"/>
</dbReference>
<dbReference type="InterPro" id="IPR050188">
    <property type="entry name" value="RluA_PseudoU_synthase"/>
</dbReference>
<comment type="function">
    <text evidence="4">Responsible for synthesis of pseudouridine from uracil.</text>
</comment>
<dbReference type="AlphaFoldDB" id="A0A2S1KQJ6"/>
<comment type="catalytic activity">
    <reaction evidence="1 4">
        <text>a uridine in RNA = a pseudouridine in RNA</text>
        <dbReference type="Rhea" id="RHEA:48348"/>
        <dbReference type="Rhea" id="RHEA-COMP:12068"/>
        <dbReference type="Rhea" id="RHEA-COMP:12069"/>
        <dbReference type="ChEBI" id="CHEBI:65314"/>
        <dbReference type="ChEBI" id="CHEBI:65315"/>
    </reaction>
</comment>
<dbReference type="PROSITE" id="PS01129">
    <property type="entry name" value="PSI_RLU"/>
    <property type="match status" value="1"/>
</dbReference>
<feature type="domain" description="Pseudouridine synthase RsuA/RluA-like" evidence="5">
    <location>
        <begin position="96"/>
        <end position="246"/>
    </location>
</feature>
<organism evidence="6 7">
    <name type="scientific">Weissella cibaria</name>
    <dbReference type="NCBI Taxonomy" id="137591"/>
    <lineage>
        <taxon>Bacteria</taxon>
        <taxon>Bacillati</taxon>
        <taxon>Bacillota</taxon>
        <taxon>Bacilli</taxon>
        <taxon>Lactobacillales</taxon>
        <taxon>Lactobacillaceae</taxon>
        <taxon>Weissella</taxon>
    </lineage>
</organism>
<sequence>MGVMTVWTKRVVLPADQPAISIKEQLTAWQVPRRIRGNFRMARRILLNGVYQPTSTRLKPGDVLDMTWVPADFEVADSHYVPDASQPLDVLFENDDLIVVNKRKGVKTHPNSPGEDGTMMNFAQAYLAEQGKSAYMVHRLDGDTTGALIIAKNPYVVPMLNQMLRDKTIKRTYLAWVCGNITATSGTIDAPIGDNPADSRTRTVNGPNARPAVTYWHKVHTVYQNTLVRLELATGRTHQIRLHMKHLGYPLVGDPLYNPDSNYSDDLLLHAAAIQLPIPFTNDVKSVGAPLSPTFPRNLRK</sequence>
<dbReference type="NCBIfam" id="TIGR00005">
    <property type="entry name" value="rluA_subfam"/>
    <property type="match status" value="1"/>
</dbReference>
<dbReference type="InterPro" id="IPR006224">
    <property type="entry name" value="PsdUridine_synth_RluA-like_CS"/>
</dbReference>
<dbReference type="CDD" id="cd02869">
    <property type="entry name" value="PseudoU_synth_RluA_like"/>
    <property type="match status" value="1"/>
</dbReference>
<name>A0A2S1KQJ6_9LACO</name>
<dbReference type="Proteomes" id="UP000244870">
    <property type="component" value="Chromosome"/>
</dbReference>
<comment type="similarity">
    <text evidence="2 4">Belongs to the pseudouridine synthase RluA family.</text>
</comment>
<dbReference type="PANTHER" id="PTHR21600">
    <property type="entry name" value="MITOCHONDRIAL RNA PSEUDOURIDINE SYNTHASE"/>
    <property type="match status" value="1"/>
</dbReference>
<proteinExistence type="inferred from homology"/>
<evidence type="ECO:0000313" key="7">
    <source>
        <dbReference type="Proteomes" id="UP000244870"/>
    </source>
</evidence>
<reference evidence="6 7" key="1">
    <citation type="submission" date="2017-04" db="EMBL/GenBank/DDBJ databases">
        <title>Weissella cibaria strain m2 complete genome.</title>
        <authorList>
            <person name="Pan Q."/>
            <person name="Tan M."/>
            <person name="Yao F."/>
            <person name="Su S."/>
        </authorList>
    </citation>
    <scope>NUCLEOTIDE SEQUENCE [LARGE SCALE GENOMIC DNA]</scope>
    <source>
        <strain evidence="6 7">M2</strain>
    </source>
</reference>
<dbReference type="PANTHER" id="PTHR21600:SF87">
    <property type="entry name" value="RNA PSEUDOURIDYLATE SYNTHASE DOMAIN-CONTAINING PROTEIN 1"/>
    <property type="match status" value="1"/>
</dbReference>
<dbReference type="InterPro" id="IPR006145">
    <property type="entry name" value="PsdUridine_synth_RsuA/RluA"/>
</dbReference>
<protein>
    <recommendedName>
        <fullName evidence="4">Pseudouridine synthase</fullName>
        <ecNumber evidence="4">5.4.99.-</ecNumber>
    </recommendedName>
</protein>